<evidence type="ECO:0000256" key="1">
    <source>
        <dbReference type="SAM" id="Phobius"/>
    </source>
</evidence>
<reference evidence="2 3" key="1">
    <citation type="journal article" date="2016" name="Nat. Commun.">
        <title>Thousands of microbial genomes shed light on interconnected biogeochemical processes in an aquifer system.</title>
        <authorList>
            <person name="Anantharaman K."/>
            <person name="Brown C.T."/>
            <person name="Hug L.A."/>
            <person name="Sharon I."/>
            <person name="Castelle C.J."/>
            <person name="Probst A.J."/>
            <person name="Thomas B.C."/>
            <person name="Singh A."/>
            <person name="Wilkins M.J."/>
            <person name="Karaoz U."/>
            <person name="Brodie E.L."/>
            <person name="Williams K.H."/>
            <person name="Hubbard S.S."/>
            <person name="Banfield J.F."/>
        </authorList>
    </citation>
    <scope>NUCLEOTIDE SEQUENCE [LARGE SCALE GENOMIC DNA]</scope>
</reference>
<keyword evidence="1" id="KW-0472">Membrane</keyword>
<proteinExistence type="predicted"/>
<keyword evidence="1" id="KW-0812">Transmembrane</keyword>
<feature type="transmembrane region" description="Helical" evidence="1">
    <location>
        <begin position="101"/>
        <end position="126"/>
    </location>
</feature>
<evidence type="ECO:0000313" key="2">
    <source>
        <dbReference type="EMBL" id="OGG09005.1"/>
    </source>
</evidence>
<dbReference type="AlphaFoldDB" id="A0A1F5Z9H5"/>
<organism evidence="2 3">
    <name type="scientific">Candidatus Gottesmanbacteria bacterium RBG_16_43_7</name>
    <dbReference type="NCBI Taxonomy" id="1798373"/>
    <lineage>
        <taxon>Bacteria</taxon>
        <taxon>Candidatus Gottesmaniibacteriota</taxon>
    </lineage>
</organism>
<protein>
    <recommendedName>
        <fullName evidence="4">DUF1648 domain-containing protein</fullName>
    </recommendedName>
</protein>
<accession>A0A1F5Z9H5</accession>
<gene>
    <name evidence="2" type="ORF">A2154_00245</name>
</gene>
<name>A0A1F5Z9H5_9BACT</name>
<keyword evidence="1" id="KW-1133">Transmembrane helix</keyword>
<feature type="transmembrane region" description="Helical" evidence="1">
    <location>
        <begin position="72"/>
        <end position="95"/>
    </location>
</feature>
<evidence type="ECO:0000313" key="3">
    <source>
        <dbReference type="Proteomes" id="UP000176854"/>
    </source>
</evidence>
<dbReference type="EMBL" id="MFJC01000031">
    <property type="protein sequence ID" value="OGG09005.1"/>
    <property type="molecule type" value="Genomic_DNA"/>
</dbReference>
<sequence length="129" mass="15015">MKFLLSFPNSEKIQNTYERLSSNWIFSLSNRIVFLTAVLSVGILIWKWHDIPPQVPLWYFKSWGNDRLAEKFFLYSLPSASIFWHLINIILALIIVANHRIFTQILFITSILVAGLSMVSVIKIVFMVI</sequence>
<feature type="transmembrane region" description="Helical" evidence="1">
    <location>
        <begin position="24"/>
        <end position="46"/>
    </location>
</feature>
<comment type="caution">
    <text evidence="2">The sequence shown here is derived from an EMBL/GenBank/DDBJ whole genome shotgun (WGS) entry which is preliminary data.</text>
</comment>
<evidence type="ECO:0008006" key="4">
    <source>
        <dbReference type="Google" id="ProtNLM"/>
    </source>
</evidence>
<dbReference type="Proteomes" id="UP000176854">
    <property type="component" value="Unassembled WGS sequence"/>
</dbReference>